<organism evidence="9 10">
    <name type="scientific">Ancylostoma ceylanicum</name>
    <dbReference type="NCBI Taxonomy" id="53326"/>
    <lineage>
        <taxon>Eukaryota</taxon>
        <taxon>Metazoa</taxon>
        <taxon>Ecdysozoa</taxon>
        <taxon>Nematoda</taxon>
        <taxon>Chromadorea</taxon>
        <taxon>Rhabditida</taxon>
        <taxon>Rhabditina</taxon>
        <taxon>Rhabditomorpha</taxon>
        <taxon>Strongyloidea</taxon>
        <taxon>Ancylostomatidae</taxon>
        <taxon>Ancylostomatinae</taxon>
        <taxon>Ancylostoma</taxon>
    </lineage>
</organism>
<dbReference type="GO" id="GO:0005882">
    <property type="term" value="C:intermediate filament"/>
    <property type="evidence" value="ECO:0007669"/>
    <property type="project" value="UniProtKB-KW"/>
</dbReference>
<dbReference type="EMBL" id="KE124980">
    <property type="protein sequence ID" value="EPB73594.1"/>
    <property type="molecule type" value="Genomic_DNA"/>
</dbReference>
<evidence type="ECO:0000256" key="1">
    <source>
        <dbReference type="ARBA" id="ARBA00004123"/>
    </source>
</evidence>
<accession>A0A0D6LNZ2</accession>
<feature type="region of interest" description="Disordered" evidence="6">
    <location>
        <begin position="536"/>
        <end position="568"/>
    </location>
</feature>
<evidence type="ECO:0000256" key="2">
    <source>
        <dbReference type="ARBA" id="ARBA00022754"/>
    </source>
</evidence>
<dbReference type="SMART" id="SM01391">
    <property type="entry name" value="Filament"/>
    <property type="match status" value="1"/>
</dbReference>
<feature type="compositionally biased region" description="Polar residues" evidence="6">
    <location>
        <begin position="398"/>
        <end position="412"/>
    </location>
</feature>
<dbReference type="Pfam" id="PF00932">
    <property type="entry name" value="LTD"/>
    <property type="match status" value="1"/>
</dbReference>
<reference evidence="9 10" key="1">
    <citation type="submission" date="2013-05" db="EMBL/GenBank/DDBJ databases">
        <title>Draft genome of the parasitic nematode Anyclostoma ceylanicum.</title>
        <authorList>
            <person name="Mitreva M."/>
        </authorList>
    </citation>
    <scope>NUCLEOTIDE SEQUENCE [LARGE SCALE GENOMIC DNA]</scope>
</reference>
<keyword evidence="2" id="KW-0403">Intermediate filament</keyword>
<feature type="region of interest" description="Disordered" evidence="6">
    <location>
        <begin position="398"/>
        <end position="422"/>
    </location>
</feature>
<keyword evidence="4" id="KW-0539">Nucleus</keyword>
<feature type="compositionally biased region" description="Polar residues" evidence="6">
    <location>
        <begin position="29"/>
        <end position="42"/>
    </location>
</feature>
<dbReference type="AlphaFoldDB" id="A0A0D6LNZ2"/>
<dbReference type="GO" id="GO:0090435">
    <property type="term" value="P:protein localization to nuclear envelope"/>
    <property type="evidence" value="ECO:0007669"/>
    <property type="project" value="TreeGrafter"/>
</dbReference>
<protein>
    <submittedName>
        <fullName evidence="9">Intermediate filament tail domain protein</fullName>
    </submittedName>
</protein>
<evidence type="ECO:0000313" key="9">
    <source>
        <dbReference type="EMBL" id="EPB73594.1"/>
    </source>
</evidence>
<dbReference type="InterPro" id="IPR039008">
    <property type="entry name" value="IF_rod_dom"/>
</dbReference>
<dbReference type="Proteomes" id="UP000054495">
    <property type="component" value="Unassembled WGS sequence"/>
</dbReference>
<dbReference type="SUPFAM" id="SSF74853">
    <property type="entry name" value="Lamin A/C globular tail domain"/>
    <property type="match status" value="1"/>
</dbReference>
<dbReference type="Gene3D" id="2.60.40.1260">
    <property type="entry name" value="Lamin Tail domain"/>
    <property type="match status" value="1"/>
</dbReference>
<dbReference type="Pfam" id="PF00038">
    <property type="entry name" value="Filament"/>
    <property type="match status" value="1"/>
</dbReference>
<keyword evidence="3 5" id="KW-0175">Coiled coil</keyword>
<evidence type="ECO:0000256" key="4">
    <source>
        <dbReference type="ARBA" id="ARBA00023242"/>
    </source>
</evidence>
<feature type="region of interest" description="Disordered" evidence="6">
    <location>
        <begin position="154"/>
        <end position="173"/>
    </location>
</feature>
<dbReference type="InterPro" id="IPR036415">
    <property type="entry name" value="Lamin_tail_dom_sf"/>
</dbReference>
<dbReference type="GO" id="GO:0006998">
    <property type="term" value="P:nuclear envelope organization"/>
    <property type="evidence" value="ECO:0007669"/>
    <property type="project" value="TreeGrafter"/>
</dbReference>
<comment type="subcellular location">
    <subcellularLocation>
        <location evidence="1">Nucleus</location>
    </subcellularLocation>
</comment>
<name>A0A0D6LNZ2_9BILA</name>
<gene>
    <name evidence="9" type="ORF">ANCCEY_07301</name>
</gene>
<dbReference type="GO" id="GO:0007097">
    <property type="term" value="P:nuclear migration"/>
    <property type="evidence" value="ECO:0007669"/>
    <property type="project" value="TreeGrafter"/>
</dbReference>
<dbReference type="PROSITE" id="PS51842">
    <property type="entry name" value="IF_ROD_2"/>
    <property type="match status" value="1"/>
</dbReference>
<proteinExistence type="predicted"/>
<evidence type="ECO:0000313" key="10">
    <source>
        <dbReference type="Proteomes" id="UP000054495"/>
    </source>
</evidence>
<dbReference type="Gene3D" id="1.20.5.170">
    <property type="match status" value="1"/>
</dbReference>
<evidence type="ECO:0000259" key="7">
    <source>
        <dbReference type="PROSITE" id="PS51841"/>
    </source>
</evidence>
<feature type="domain" description="LTD" evidence="7">
    <location>
        <begin position="441"/>
        <end position="558"/>
    </location>
</feature>
<dbReference type="PANTHER" id="PTHR45721">
    <property type="entry name" value="LAMIN DM0-RELATED"/>
    <property type="match status" value="1"/>
</dbReference>
<feature type="domain" description="IF rod" evidence="8">
    <location>
        <begin position="46"/>
        <end position="395"/>
    </location>
</feature>
<dbReference type="GO" id="GO:0005652">
    <property type="term" value="C:nuclear lamina"/>
    <property type="evidence" value="ECO:0007669"/>
    <property type="project" value="TreeGrafter"/>
</dbReference>
<evidence type="ECO:0000256" key="6">
    <source>
        <dbReference type="SAM" id="MobiDB-lite"/>
    </source>
</evidence>
<keyword evidence="10" id="KW-1185">Reference proteome</keyword>
<sequence>MSARKTKTTRSSGPVRSEISFSGSFSGSTAGEDSFQSILESSRSQEKEQLTGLNSRLATYIDKVRQLEAENNRLTVQIKDIEIVEKKERNNLAERFEAERARLRNALEDAREQAAKYAVERDSAIAEHERLATKVAKLERDLKKSEEDRLSALSLAESSTAKQKNMQNRLDKAEGDVADLEKELARLRMQLAALQKNLEDESVLRAAANAKIQALTEDLEFQKKQHKSALEEVRHKRQVDMTTYAKQINDEYQSKLQDQLAEMRARFQSQLAASKGAFEEAYKNKLNDARELAEAAHDEAARMRIRVHELEKSGSTHDTVIEGLRRELADMKDELDRARRSWQERLDSKELRIAELNREIQRMMEEFHNLLDLKIQLDTELNTYRMLLESEETRLNISGGQSRDNSMTSHHVSYSSGSGSGARGLKRARVEWNGDEDLDFHRLRQKLHKHVDGPVGIDEIDPNGQWVRISNSTDEEVSIAHWKLLVRAGGKEVTYQFNTRMKLDPHGHATVYSADSGEKHRPPTDFVMKKQNWPIGDNPSVRLEDHEGDLRSSVTFESDESTDPSDPAERCSIIIHSQLVTFSSVAPATVELIFFRALRKHSHSCLASLNNKRNELDGWDIRFSRMKFISSVGKI</sequence>
<dbReference type="PROSITE" id="PS51841">
    <property type="entry name" value="LTD"/>
    <property type="match status" value="1"/>
</dbReference>
<evidence type="ECO:0000256" key="5">
    <source>
        <dbReference type="SAM" id="Coils"/>
    </source>
</evidence>
<evidence type="ECO:0000256" key="3">
    <source>
        <dbReference type="ARBA" id="ARBA00023054"/>
    </source>
</evidence>
<feature type="region of interest" description="Disordered" evidence="6">
    <location>
        <begin position="1"/>
        <end position="43"/>
    </location>
</feature>
<feature type="coiled-coil region" evidence="5">
    <location>
        <begin position="279"/>
        <end position="373"/>
    </location>
</feature>
<dbReference type="PANTHER" id="PTHR45721:SF11">
    <property type="entry name" value="LAMIN DM0-RELATED"/>
    <property type="match status" value="1"/>
</dbReference>
<dbReference type="GO" id="GO:0031507">
    <property type="term" value="P:heterochromatin formation"/>
    <property type="evidence" value="ECO:0007669"/>
    <property type="project" value="TreeGrafter"/>
</dbReference>
<dbReference type="InterPro" id="IPR001322">
    <property type="entry name" value="Lamin_tail_dom"/>
</dbReference>
<dbReference type="GO" id="GO:0005200">
    <property type="term" value="F:structural constituent of cytoskeleton"/>
    <property type="evidence" value="ECO:0007669"/>
    <property type="project" value="TreeGrafter"/>
</dbReference>
<dbReference type="GO" id="GO:0051664">
    <property type="term" value="P:nuclear pore localization"/>
    <property type="evidence" value="ECO:0007669"/>
    <property type="project" value="TreeGrafter"/>
</dbReference>
<evidence type="ECO:0000259" key="8">
    <source>
        <dbReference type="PROSITE" id="PS51842"/>
    </source>
</evidence>
<dbReference type="SUPFAM" id="SSF64593">
    <property type="entry name" value="Intermediate filament protein, coiled coil region"/>
    <property type="match status" value="2"/>
</dbReference>
<dbReference type="Gene3D" id="1.20.5.1160">
    <property type="entry name" value="Vasodilator-stimulated phosphoprotein"/>
    <property type="match status" value="1"/>
</dbReference>